<feature type="transmembrane region" description="Helical" evidence="1">
    <location>
        <begin position="171"/>
        <end position="189"/>
    </location>
</feature>
<reference evidence="2" key="1">
    <citation type="journal article" date="2021" name="IMA Fungus">
        <title>Genomic characterization of three marine fungi, including Emericellopsis atlantica sp. nov. with signatures of a generalist lifestyle and marine biomass degradation.</title>
        <authorList>
            <person name="Hagestad O.C."/>
            <person name="Hou L."/>
            <person name="Andersen J.H."/>
            <person name="Hansen E.H."/>
            <person name="Altermark B."/>
            <person name="Li C."/>
            <person name="Kuhnert E."/>
            <person name="Cox R.J."/>
            <person name="Crous P.W."/>
            <person name="Spatafora J.W."/>
            <person name="Lail K."/>
            <person name="Amirebrahimi M."/>
            <person name="Lipzen A."/>
            <person name="Pangilinan J."/>
            <person name="Andreopoulos W."/>
            <person name="Hayes R.D."/>
            <person name="Ng V."/>
            <person name="Grigoriev I.V."/>
            <person name="Jackson S.A."/>
            <person name="Sutton T.D.S."/>
            <person name="Dobson A.D.W."/>
            <person name="Rama T."/>
        </authorList>
    </citation>
    <scope>NUCLEOTIDE SEQUENCE</scope>
    <source>
        <strain evidence="2">TRa018bII</strain>
    </source>
</reference>
<gene>
    <name evidence="2" type="ORF">BJ875DRAFT_203394</name>
</gene>
<keyword evidence="3" id="KW-1185">Reference proteome</keyword>
<keyword evidence="1" id="KW-0812">Transmembrane</keyword>
<proteinExistence type="predicted"/>
<dbReference type="Proteomes" id="UP000824998">
    <property type="component" value="Unassembled WGS sequence"/>
</dbReference>
<dbReference type="EMBL" id="MU251794">
    <property type="protein sequence ID" value="KAG9229271.1"/>
    <property type="molecule type" value="Genomic_DNA"/>
</dbReference>
<feature type="transmembrane region" description="Helical" evidence="1">
    <location>
        <begin position="196"/>
        <end position="221"/>
    </location>
</feature>
<evidence type="ECO:0000256" key="1">
    <source>
        <dbReference type="SAM" id="Phobius"/>
    </source>
</evidence>
<name>A0A9P7Y9J7_9HELO</name>
<evidence type="ECO:0000313" key="2">
    <source>
        <dbReference type="EMBL" id="KAG9229271.1"/>
    </source>
</evidence>
<evidence type="ECO:0000313" key="3">
    <source>
        <dbReference type="Proteomes" id="UP000824998"/>
    </source>
</evidence>
<feature type="transmembrane region" description="Helical" evidence="1">
    <location>
        <begin position="139"/>
        <end position="165"/>
    </location>
</feature>
<protein>
    <submittedName>
        <fullName evidence="2">Uncharacterized protein</fullName>
    </submittedName>
</protein>
<keyword evidence="1" id="KW-1133">Transmembrane helix</keyword>
<dbReference type="AlphaFoldDB" id="A0A9P7Y9J7"/>
<accession>A0A9P7Y9J7</accession>
<sequence length="223" mass="24947">MLLIPTGRFAFWVAGRSLARPHNVYSVRPAHTVLRTAVALRPSRAAFLRAARAAQSDLTMSYPYSARASQLWSGSCLDERPCLQLLYGVVQSLAGSMGSIPPTPTRPDALARLARTPRFGPPGGPAWQGSERSMSVMDLWICLFVSYIVCFFHCLFLSLFVSFIVCFFHCLFLSLFVCFIVCFFHCLFVSLSVSFIVCLFLSLFVSFIICFFHCLFLSLFVSS</sequence>
<comment type="caution">
    <text evidence="2">The sequence shown here is derived from an EMBL/GenBank/DDBJ whole genome shotgun (WGS) entry which is preliminary data.</text>
</comment>
<keyword evidence="1" id="KW-0472">Membrane</keyword>
<organism evidence="2 3">
    <name type="scientific">Amylocarpus encephaloides</name>
    <dbReference type="NCBI Taxonomy" id="45428"/>
    <lineage>
        <taxon>Eukaryota</taxon>
        <taxon>Fungi</taxon>
        <taxon>Dikarya</taxon>
        <taxon>Ascomycota</taxon>
        <taxon>Pezizomycotina</taxon>
        <taxon>Leotiomycetes</taxon>
        <taxon>Helotiales</taxon>
        <taxon>Helotiales incertae sedis</taxon>
        <taxon>Amylocarpus</taxon>
    </lineage>
</organism>